<name>A0ABT3L769_9CYAN</name>
<dbReference type="PANTHER" id="PTHR44858:SF1">
    <property type="entry name" value="UDP-N-ACETYLGLUCOSAMINE--PEPTIDE N-ACETYLGLUCOSAMINYLTRANSFERASE SPINDLY-RELATED"/>
    <property type="match status" value="1"/>
</dbReference>
<keyword evidence="6" id="KW-1185">Reference proteome</keyword>
<dbReference type="Pfam" id="PF13424">
    <property type="entry name" value="TPR_12"/>
    <property type="match status" value="1"/>
</dbReference>
<feature type="transmembrane region" description="Helical" evidence="4">
    <location>
        <begin position="6"/>
        <end position="25"/>
    </location>
</feature>
<dbReference type="PANTHER" id="PTHR44858">
    <property type="entry name" value="TETRATRICOPEPTIDE REPEAT PROTEIN 6"/>
    <property type="match status" value="1"/>
</dbReference>
<keyword evidence="4" id="KW-0472">Membrane</keyword>
<protein>
    <submittedName>
        <fullName evidence="5">Tetratricopeptide repeat protein</fullName>
    </submittedName>
</protein>
<keyword evidence="4" id="KW-1133">Transmembrane helix</keyword>
<sequence length="178" mass="20463">MDDILPIIYISTLLVLLAGVAVFLFQQIFRTRRQESRFSKLQRQLEQEQGTAEEYYELGSLYLDKKLFVQAVKLLQKALKTAEKEEIPAENAALIYNALGFAYFSQEQYDLAIRHYKDAIKLYPEYVIALNNLGNVYEKKKLVSPALEAYEASLQYDPQNAIAKRRAESLRKRVGSAS</sequence>
<dbReference type="EMBL" id="JAIHOM010000064">
    <property type="protein sequence ID" value="MCW6037292.1"/>
    <property type="molecule type" value="Genomic_DNA"/>
</dbReference>
<dbReference type="Gene3D" id="1.25.40.10">
    <property type="entry name" value="Tetratricopeptide repeat domain"/>
    <property type="match status" value="1"/>
</dbReference>
<proteinExistence type="predicted"/>
<dbReference type="InterPro" id="IPR019734">
    <property type="entry name" value="TPR_rpt"/>
</dbReference>
<keyword evidence="1" id="KW-0677">Repeat</keyword>
<keyword evidence="4" id="KW-0812">Transmembrane</keyword>
<evidence type="ECO:0000313" key="6">
    <source>
        <dbReference type="Proteomes" id="UP001526426"/>
    </source>
</evidence>
<dbReference type="PROSITE" id="PS50293">
    <property type="entry name" value="TPR_REGION"/>
    <property type="match status" value="1"/>
</dbReference>
<dbReference type="Pfam" id="PF13181">
    <property type="entry name" value="TPR_8"/>
    <property type="match status" value="1"/>
</dbReference>
<evidence type="ECO:0000256" key="2">
    <source>
        <dbReference type="ARBA" id="ARBA00022803"/>
    </source>
</evidence>
<dbReference type="InterPro" id="IPR011990">
    <property type="entry name" value="TPR-like_helical_dom_sf"/>
</dbReference>
<accession>A0ABT3L769</accession>
<keyword evidence="2 3" id="KW-0802">TPR repeat</keyword>
<dbReference type="SUPFAM" id="SSF48452">
    <property type="entry name" value="TPR-like"/>
    <property type="match status" value="1"/>
</dbReference>
<dbReference type="Proteomes" id="UP001526426">
    <property type="component" value="Unassembled WGS sequence"/>
</dbReference>
<reference evidence="5 6" key="1">
    <citation type="submission" date="2021-08" db="EMBL/GenBank/DDBJ databases">
        <title>Draft genome sequence of Spirulina subsalsa with high tolerance to salinity and hype-accumulation of phycocyanin.</title>
        <authorList>
            <person name="Pei H."/>
            <person name="Jiang L."/>
        </authorList>
    </citation>
    <scope>NUCLEOTIDE SEQUENCE [LARGE SCALE GENOMIC DNA]</scope>
    <source>
        <strain evidence="5 6">FACHB-351</strain>
    </source>
</reference>
<feature type="repeat" description="TPR" evidence="3">
    <location>
        <begin position="52"/>
        <end position="85"/>
    </location>
</feature>
<evidence type="ECO:0000256" key="1">
    <source>
        <dbReference type="ARBA" id="ARBA00022737"/>
    </source>
</evidence>
<dbReference type="InterPro" id="IPR050498">
    <property type="entry name" value="Ycf3"/>
</dbReference>
<dbReference type="SMART" id="SM00028">
    <property type="entry name" value="TPR"/>
    <property type="match status" value="3"/>
</dbReference>
<feature type="repeat" description="TPR" evidence="3">
    <location>
        <begin position="127"/>
        <end position="160"/>
    </location>
</feature>
<dbReference type="RefSeq" id="WP_265265143.1">
    <property type="nucleotide sequence ID" value="NZ_JAIHOM010000064.1"/>
</dbReference>
<evidence type="ECO:0000256" key="3">
    <source>
        <dbReference type="PROSITE-ProRule" id="PRU00339"/>
    </source>
</evidence>
<comment type="caution">
    <text evidence="5">The sequence shown here is derived from an EMBL/GenBank/DDBJ whole genome shotgun (WGS) entry which is preliminary data.</text>
</comment>
<evidence type="ECO:0000256" key="4">
    <source>
        <dbReference type="SAM" id="Phobius"/>
    </source>
</evidence>
<organism evidence="5 6">
    <name type="scientific">Spirulina subsalsa FACHB-351</name>
    <dbReference type="NCBI Taxonomy" id="234711"/>
    <lineage>
        <taxon>Bacteria</taxon>
        <taxon>Bacillati</taxon>
        <taxon>Cyanobacteriota</taxon>
        <taxon>Cyanophyceae</taxon>
        <taxon>Spirulinales</taxon>
        <taxon>Spirulinaceae</taxon>
        <taxon>Spirulina</taxon>
    </lineage>
</organism>
<dbReference type="PROSITE" id="PS50005">
    <property type="entry name" value="TPR"/>
    <property type="match status" value="3"/>
</dbReference>
<evidence type="ECO:0000313" key="5">
    <source>
        <dbReference type="EMBL" id="MCW6037292.1"/>
    </source>
</evidence>
<feature type="repeat" description="TPR" evidence="3">
    <location>
        <begin position="93"/>
        <end position="126"/>
    </location>
</feature>
<gene>
    <name evidence="5" type="ORF">K4A83_13570</name>
</gene>